<sequence length="143" mass="16615">MQKIPYLGEHENVVLFDGVCKLCNAWSNFLMRHDHRRRFRLASVQSPEGKAILAHFNYPTDYYDTMLVVHGGRAFDKSDAFFAVMGELGLPWKAALVFKPIPRRLRNWLYDRIALNRYKLFGKYEYCALPAPGQEERFLGGAK</sequence>
<dbReference type="PANTHER" id="PTHR33639:SF2">
    <property type="entry name" value="DUF393 DOMAIN-CONTAINING PROTEIN"/>
    <property type="match status" value="1"/>
</dbReference>
<protein>
    <submittedName>
        <fullName evidence="1">Thiol-disulfide oxidoreductase DCC family protein</fullName>
    </submittedName>
</protein>
<dbReference type="PANTHER" id="PTHR33639">
    <property type="entry name" value="THIOL-DISULFIDE OXIDOREDUCTASE DCC"/>
    <property type="match status" value="1"/>
</dbReference>
<organism evidence="1 2">
    <name type="scientific">Massilia suwonensis</name>
    <dbReference type="NCBI Taxonomy" id="648895"/>
    <lineage>
        <taxon>Bacteria</taxon>
        <taxon>Pseudomonadati</taxon>
        <taxon>Pseudomonadota</taxon>
        <taxon>Betaproteobacteria</taxon>
        <taxon>Burkholderiales</taxon>
        <taxon>Oxalobacteraceae</taxon>
        <taxon>Telluria group</taxon>
        <taxon>Massilia</taxon>
    </lineage>
</organism>
<dbReference type="Pfam" id="PF04134">
    <property type="entry name" value="DCC1-like"/>
    <property type="match status" value="1"/>
</dbReference>
<name>A0ABW0MIF5_9BURK</name>
<dbReference type="InterPro" id="IPR052927">
    <property type="entry name" value="DCC_oxidoreductase"/>
</dbReference>
<dbReference type="EMBL" id="JBHSMR010000011">
    <property type="protein sequence ID" value="MFC5477905.1"/>
    <property type="molecule type" value="Genomic_DNA"/>
</dbReference>
<proteinExistence type="predicted"/>
<evidence type="ECO:0000313" key="1">
    <source>
        <dbReference type="EMBL" id="MFC5477905.1"/>
    </source>
</evidence>
<accession>A0ABW0MIF5</accession>
<dbReference type="RefSeq" id="WP_379752670.1">
    <property type="nucleotide sequence ID" value="NZ_JBHSMR010000011.1"/>
</dbReference>
<gene>
    <name evidence="1" type="ORF">ACFPQ5_06890</name>
</gene>
<keyword evidence="2" id="KW-1185">Reference proteome</keyword>
<comment type="caution">
    <text evidence="1">The sequence shown here is derived from an EMBL/GenBank/DDBJ whole genome shotgun (WGS) entry which is preliminary data.</text>
</comment>
<evidence type="ECO:0000313" key="2">
    <source>
        <dbReference type="Proteomes" id="UP001596101"/>
    </source>
</evidence>
<dbReference type="Proteomes" id="UP001596101">
    <property type="component" value="Unassembled WGS sequence"/>
</dbReference>
<reference evidence="2" key="1">
    <citation type="journal article" date="2019" name="Int. J. Syst. Evol. Microbiol.">
        <title>The Global Catalogue of Microorganisms (GCM) 10K type strain sequencing project: providing services to taxonomists for standard genome sequencing and annotation.</title>
        <authorList>
            <consortium name="The Broad Institute Genomics Platform"/>
            <consortium name="The Broad Institute Genome Sequencing Center for Infectious Disease"/>
            <person name="Wu L."/>
            <person name="Ma J."/>
        </authorList>
    </citation>
    <scope>NUCLEOTIDE SEQUENCE [LARGE SCALE GENOMIC DNA]</scope>
    <source>
        <strain evidence="2">CCUG 43111</strain>
    </source>
</reference>
<dbReference type="InterPro" id="IPR007263">
    <property type="entry name" value="DCC1-like"/>
</dbReference>